<dbReference type="EMBL" id="MHCS01000053">
    <property type="protein sequence ID" value="OGY25160.1"/>
    <property type="molecule type" value="Genomic_DNA"/>
</dbReference>
<protein>
    <submittedName>
        <fullName evidence="2">Uncharacterized protein</fullName>
    </submittedName>
</protein>
<evidence type="ECO:0000313" key="3">
    <source>
        <dbReference type="Proteomes" id="UP000176389"/>
    </source>
</evidence>
<sequence length="295" mass="32752">MMRKNLTVKGRPPSVGERPTEQPVEDGSAGQFYPGGVVVTEERGACHDAIDFTPAIDPAERDDAYLTVARALAESKPYLDRPYRNVIYDLVWAEDDGVANISITGIFPDPSGEGEKSATFRIRRSVAGCWYLGDAIELKFTNRELNRRRALEKIEEYKAALAMFDQVNATLILAEAFVGTSCCPYSLIRRFEVQLENSSDESHEVGYAVEWEEVSADPRCVKSDKEARTEIVSASSTISPEPIEEENWIGLGLSGKCQDVSLEEVHVSVIEVDGYNKAEIEQELEELEELTSPPP</sequence>
<accession>A0A1G1WCD0</accession>
<gene>
    <name evidence="2" type="ORF">A2Z11_00030</name>
</gene>
<feature type="region of interest" description="Disordered" evidence="1">
    <location>
        <begin position="1"/>
        <end position="30"/>
    </location>
</feature>
<evidence type="ECO:0000256" key="1">
    <source>
        <dbReference type="SAM" id="MobiDB-lite"/>
    </source>
</evidence>
<dbReference type="Proteomes" id="UP000176389">
    <property type="component" value="Unassembled WGS sequence"/>
</dbReference>
<proteinExistence type="predicted"/>
<organism evidence="2 3">
    <name type="scientific">Candidatus Woykebacteria bacterium RBG_16_43_9</name>
    <dbReference type="NCBI Taxonomy" id="1802596"/>
    <lineage>
        <taxon>Bacteria</taxon>
        <taxon>Candidatus Woykeibacteriota</taxon>
    </lineage>
</organism>
<dbReference type="AlphaFoldDB" id="A0A1G1WCD0"/>
<comment type="caution">
    <text evidence="2">The sequence shown here is derived from an EMBL/GenBank/DDBJ whole genome shotgun (WGS) entry which is preliminary data.</text>
</comment>
<reference evidence="2 3" key="1">
    <citation type="journal article" date="2016" name="Nat. Commun.">
        <title>Thousands of microbial genomes shed light on interconnected biogeochemical processes in an aquifer system.</title>
        <authorList>
            <person name="Anantharaman K."/>
            <person name="Brown C.T."/>
            <person name="Hug L.A."/>
            <person name="Sharon I."/>
            <person name="Castelle C.J."/>
            <person name="Probst A.J."/>
            <person name="Thomas B.C."/>
            <person name="Singh A."/>
            <person name="Wilkins M.J."/>
            <person name="Karaoz U."/>
            <person name="Brodie E.L."/>
            <person name="Williams K.H."/>
            <person name="Hubbard S.S."/>
            <person name="Banfield J.F."/>
        </authorList>
    </citation>
    <scope>NUCLEOTIDE SEQUENCE [LARGE SCALE GENOMIC DNA]</scope>
</reference>
<name>A0A1G1WCD0_9BACT</name>
<evidence type="ECO:0000313" key="2">
    <source>
        <dbReference type="EMBL" id="OGY25160.1"/>
    </source>
</evidence>